<accession>A0A937W3T2</accession>
<sequence length="157" mass="17534">MVDGDQRYVARLADQIAQARGWPRDWLNDGVRTYLSPQVDGMSEHHVLLRAYPSEQAPGLRVFVPTPEYLLAMKLMAIRIDPAAGTSDLDDMLQLLDVVGLTTPEDTLAFAAAFYPDARVSGRVRLGIQALWHLKDTQIQDSPYGTPRYLGRSRPTP</sequence>
<proteinExistence type="predicted"/>
<evidence type="ECO:0000313" key="2">
    <source>
        <dbReference type="Proteomes" id="UP000712673"/>
    </source>
</evidence>
<protein>
    <submittedName>
        <fullName evidence="1">Uncharacterized protein</fullName>
    </submittedName>
</protein>
<organism evidence="1 2">
    <name type="scientific">Tectimicrobiota bacterium</name>
    <dbReference type="NCBI Taxonomy" id="2528274"/>
    <lineage>
        <taxon>Bacteria</taxon>
        <taxon>Pseudomonadati</taxon>
        <taxon>Nitrospinota/Tectimicrobiota group</taxon>
        <taxon>Candidatus Tectimicrobiota</taxon>
    </lineage>
</organism>
<name>A0A937W3T2_UNCTE</name>
<dbReference type="AlphaFoldDB" id="A0A937W3T2"/>
<dbReference type="Proteomes" id="UP000712673">
    <property type="component" value="Unassembled WGS sequence"/>
</dbReference>
<dbReference type="EMBL" id="VGLS01000426">
    <property type="protein sequence ID" value="MBM3224874.1"/>
    <property type="molecule type" value="Genomic_DNA"/>
</dbReference>
<evidence type="ECO:0000313" key="1">
    <source>
        <dbReference type="EMBL" id="MBM3224874.1"/>
    </source>
</evidence>
<gene>
    <name evidence="1" type="ORF">FJZ47_13865</name>
</gene>
<reference evidence="1" key="1">
    <citation type="submission" date="2019-03" db="EMBL/GenBank/DDBJ databases">
        <title>Lake Tanganyika Metagenome-Assembled Genomes (MAGs).</title>
        <authorList>
            <person name="Tran P."/>
        </authorList>
    </citation>
    <scope>NUCLEOTIDE SEQUENCE</scope>
    <source>
        <strain evidence="1">K_DeepCast_65m_m2_066</strain>
    </source>
</reference>
<comment type="caution">
    <text evidence="1">The sequence shown here is derived from an EMBL/GenBank/DDBJ whole genome shotgun (WGS) entry which is preliminary data.</text>
</comment>